<dbReference type="InterPro" id="IPR001387">
    <property type="entry name" value="Cro/C1-type_HTH"/>
</dbReference>
<evidence type="ECO:0000313" key="4">
    <source>
        <dbReference type="Proteomes" id="UP000326179"/>
    </source>
</evidence>
<evidence type="ECO:0000256" key="1">
    <source>
        <dbReference type="SAM" id="MobiDB-lite"/>
    </source>
</evidence>
<protein>
    <submittedName>
        <fullName evidence="3">Helix-turn-helix domain-containing protein</fullName>
    </submittedName>
</protein>
<dbReference type="Pfam" id="PF13443">
    <property type="entry name" value="HTH_26"/>
    <property type="match status" value="1"/>
</dbReference>
<reference evidence="3 4" key="1">
    <citation type="submission" date="2019-10" db="EMBL/GenBank/DDBJ databases">
        <title>A novel species.</title>
        <authorList>
            <person name="Gao J."/>
        </authorList>
    </citation>
    <scope>NUCLEOTIDE SEQUENCE [LARGE SCALE GENOMIC DNA]</scope>
    <source>
        <strain evidence="3 4">QMT-28</strain>
    </source>
</reference>
<dbReference type="Proteomes" id="UP000326179">
    <property type="component" value="Chromosome"/>
</dbReference>
<proteinExistence type="predicted"/>
<name>A0A5Q0LI20_9ACTN</name>
<feature type="region of interest" description="Disordered" evidence="1">
    <location>
        <begin position="80"/>
        <end position="108"/>
    </location>
</feature>
<organism evidence="3 4">
    <name type="scientific">Streptomyces fagopyri</name>
    <dbReference type="NCBI Taxonomy" id="2662397"/>
    <lineage>
        <taxon>Bacteria</taxon>
        <taxon>Bacillati</taxon>
        <taxon>Actinomycetota</taxon>
        <taxon>Actinomycetes</taxon>
        <taxon>Kitasatosporales</taxon>
        <taxon>Streptomycetaceae</taxon>
        <taxon>Streptomyces</taxon>
    </lineage>
</organism>
<feature type="domain" description="HTH cro/C1-type" evidence="2">
    <location>
        <begin position="10"/>
        <end position="77"/>
    </location>
</feature>
<dbReference type="KEGG" id="sfy:GFH48_26955"/>
<accession>A0A5Q0LI20</accession>
<evidence type="ECO:0000259" key="2">
    <source>
        <dbReference type="Pfam" id="PF13443"/>
    </source>
</evidence>
<evidence type="ECO:0000313" key="3">
    <source>
        <dbReference type="EMBL" id="QFZ76424.1"/>
    </source>
</evidence>
<keyword evidence="4" id="KW-1185">Reference proteome</keyword>
<dbReference type="RefSeq" id="WP_153290658.1">
    <property type="nucleotide sequence ID" value="NZ_CP045643.1"/>
</dbReference>
<sequence>MTAKLDYKWHLREVMATKGMFSTTDLRSPLAERGIDLSASQIYRLVVEVPERLNLKVLMSLLDILDCSMDELIEPVAAGRPRAKKAADGTETTGVGDFRPKRARVTRS</sequence>
<dbReference type="EMBL" id="CP045643">
    <property type="protein sequence ID" value="QFZ76424.1"/>
    <property type="molecule type" value="Genomic_DNA"/>
</dbReference>
<dbReference type="AlphaFoldDB" id="A0A5Q0LI20"/>
<gene>
    <name evidence="3" type="ORF">GFH48_26955</name>
</gene>